<dbReference type="InParanoid" id="A0A078B6I0"/>
<reference evidence="3 4" key="1">
    <citation type="submission" date="2014-06" db="EMBL/GenBank/DDBJ databases">
        <authorList>
            <person name="Swart Estienne"/>
        </authorList>
    </citation>
    <scope>NUCLEOTIDE SEQUENCE [LARGE SCALE GENOMIC DNA]</scope>
    <source>
        <strain evidence="3 4">130c</strain>
    </source>
</reference>
<name>A0A078B6I0_STYLE</name>
<feature type="region of interest" description="Disordered" evidence="2">
    <location>
        <begin position="1"/>
        <end position="66"/>
    </location>
</feature>
<evidence type="ECO:0000313" key="3">
    <source>
        <dbReference type="EMBL" id="CDW88882.1"/>
    </source>
</evidence>
<feature type="coiled-coil region" evidence="1">
    <location>
        <begin position="329"/>
        <end position="356"/>
    </location>
</feature>
<organism evidence="3 4">
    <name type="scientific">Stylonychia lemnae</name>
    <name type="common">Ciliate</name>
    <dbReference type="NCBI Taxonomy" id="5949"/>
    <lineage>
        <taxon>Eukaryota</taxon>
        <taxon>Sar</taxon>
        <taxon>Alveolata</taxon>
        <taxon>Ciliophora</taxon>
        <taxon>Intramacronucleata</taxon>
        <taxon>Spirotrichea</taxon>
        <taxon>Stichotrichia</taxon>
        <taxon>Sporadotrichida</taxon>
        <taxon>Oxytrichidae</taxon>
        <taxon>Stylonychinae</taxon>
        <taxon>Stylonychia</taxon>
    </lineage>
</organism>
<dbReference type="Proteomes" id="UP000039865">
    <property type="component" value="Unassembled WGS sequence"/>
</dbReference>
<feature type="compositionally biased region" description="Polar residues" evidence="2">
    <location>
        <begin position="22"/>
        <end position="60"/>
    </location>
</feature>
<dbReference type="OrthoDB" id="191169at2759"/>
<gene>
    <name evidence="3" type="primary">Contig10489.g11194</name>
    <name evidence="3" type="ORF">STYLEM_18007</name>
</gene>
<sequence length="403" mass="46485">MQYNQDIENSSDFQNFKDCRPNTIQNQNSSLLSNTTLAESNHNYSSYKGNKSAKSINNTSKSHKQTLAIDKSQQLKDKTKKQLIDQHQKYSSKVMQAANTVRDGNTIFKTAGSQQSQGYGQGGGIIKTVIMPNEEINRLGVEAEELRQTLGVSRQLFEEAIQGYHKDRIIREQEFKLKEQDFHEKIENLKRRVAERQEINYHLNKDYFAYKHVINKSKQKLQDDYDLLKVENQALKSQLDKIIDVTDNDTQYASTLFSSKTSNFAQRFRKASKENEEDLNIVKIQYSQVQDKYLSDLQSMERNLNQVIDKSKLIVSRRATESNAFNGDVQTLKKKVKNYEAYIKTLKDLVDQEKTQELVNILQKDDKVACDDGSDITLGQLHSEVSRIELEVREAKKYNVNAV</sequence>
<evidence type="ECO:0000313" key="4">
    <source>
        <dbReference type="Proteomes" id="UP000039865"/>
    </source>
</evidence>
<dbReference type="EMBL" id="CCKQ01016996">
    <property type="protein sequence ID" value="CDW88882.1"/>
    <property type="molecule type" value="Genomic_DNA"/>
</dbReference>
<evidence type="ECO:0000256" key="2">
    <source>
        <dbReference type="SAM" id="MobiDB-lite"/>
    </source>
</evidence>
<dbReference type="AlphaFoldDB" id="A0A078B6I0"/>
<feature type="compositionally biased region" description="Polar residues" evidence="2">
    <location>
        <begin position="1"/>
        <end position="14"/>
    </location>
</feature>
<dbReference type="InterPro" id="IPR037696">
    <property type="entry name" value="CCDC77"/>
</dbReference>
<keyword evidence="1" id="KW-0175">Coiled coil</keyword>
<protein>
    <submittedName>
        <fullName evidence="3">Uncharacterized protein</fullName>
    </submittedName>
</protein>
<evidence type="ECO:0000256" key="1">
    <source>
        <dbReference type="SAM" id="Coils"/>
    </source>
</evidence>
<dbReference type="PANTHER" id="PTHR22091">
    <property type="entry name" value="COILED-COIL DOMAIN-CONTAINING PROTEIN 77"/>
    <property type="match status" value="1"/>
</dbReference>
<proteinExistence type="predicted"/>
<keyword evidence="4" id="KW-1185">Reference proteome</keyword>
<accession>A0A078B6I0</accession>
<dbReference type="PANTHER" id="PTHR22091:SF1">
    <property type="entry name" value="COILED-COIL DOMAIN-CONTAINING PROTEIN 77"/>
    <property type="match status" value="1"/>
</dbReference>